<comment type="caution">
    <text evidence="1">The sequence shown here is derived from an EMBL/GenBank/DDBJ whole genome shotgun (WGS) entry which is preliminary data.</text>
</comment>
<dbReference type="Gene3D" id="3.10.450.50">
    <property type="match status" value="1"/>
</dbReference>
<proteinExistence type="predicted"/>
<evidence type="ECO:0000313" key="1">
    <source>
        <dbReference type="EMBL" id="MDZ7278485.1"/>
    </source>
</evidence>
<dbReference type="RefSeq" id="WP_322542458.1">
    <property type="nucleotide sequence ID" value="NZ_JAOBTT010000001.1"/>
</dbReference>
<reference evidence="2" key="1">
    <citation type="submission" date="2023-07" db="EMBL/GenBank/DDBJ databases">
        <title>Structural and functional analysis of rice phyllospheric bacteria for their antimicrobial properties and defense elicitation against blast disease.</title>
        <authorList>
            <person name="Sahu K.P."/>
            <person name="Asharani P."/>
            <person name="Kumar M."/>
            <person name="Reddy B."/>
            <person name="Kumar A."/>
        </authorList>
    </citation>
    <scope>NUCLEOTIDE SEQUENCE [LARGE SCALE GENOMIC DNA]</scope>
    <source>
        <strain evidence="2">OsEp_Plm_30P10</strain>
    </source>
</reference>
<dbReference type="SUPFAM" id="SSF54427">
    <property type="entry name" value="NTF2-like"/>
    <property type="match status" value="1"/>
</dbReference>
<evidence type="ECO:0000313" key="2">
    <source>
        <dbReference type="Proteomes" id="UP001288620"/>
    </source>
</evidence>
<sequence length="131" mass="14605">MNRYLQEVRDAHVLIQRWLGDVNADDALGDALLARFSASFSMVTPHGALLDVNALRSFFRAQRGARPGLQITIAEARVLTQHAHGATVFYQEWQQLPGQPAMPRFSTAVLTCDEAGEILWQHLHETAQPVT</sequence>
<dbReference type="InterPro" id="IPR016918">
    <property type="entry name" value="UCP029394"/>
</dbReference>
<dbReference type="PIRSF" id="PIRSF029394">
    <property type="entry name" value="UCP029394"/>
    <property type="match status" value="1"/>
</dbReference>
<dbReference type="EMBL" id="JAOBTT010000001">
    <property type="protein sequence ID" value="MDZ7278485.1"/>
    <property type="molecule type" value="Genomic_DNA"/>
</dbReference>
<name>A0ABU5LFQ7_9GAMM</name>
<keyword evidence="2" id="KW-1185">Reference proteome</keyword>
<dbReference type="InterPro" id="IPR032710">
    <property type="entry name" value="NTF2-like_dom_sf"/>
</dbReference>
<accession>A0ABU5LFQ7</accession>
<organism evidence="1 2">
    <name type="scientific">Pantoea eucrina</name>
    <dbReference type="NCBI Taxonomy" id="472693"/>
    <lineage>
        <taxon>Bacteria</taxon>
        <taxon>Pseudomonadati</taxon>
        <taxon>Pseudomonadota</taxon>
        <taxon>Gammaproteobacteria</taxon>
        <taxon>Enterobacterales</taxon>
        <taxon>Erwiniaceae</taxon>
        <taxon>Pantoea</taxon>
    </lineage>
</organism>
<gene>
    <name evidence="1" type="ORF">N4G40_09390</name>
</gene>
<protein>
    <submittedName>
        <fullName evidence="1">DUF4440 domain-containing protein</fullName>
    </submittedName>
</protein>
<dbReference type="Proteomes" id="UP001288620">
    <property type="component" value="Unassembled WGS sequence"/>
</dbReference>